<evidence type="ECO:0000259" key="3">
    <source>
        <dbReference type="Pfam" id="PF16220"/>
    </source>
</evidence>
<gene>
    <name evidence="4" type="ORF">FXN63_18280</name>
</gene>
<dbReference type="Pfam" id="PF16220">
    <property type="entry name" value="DUF4880"/>
    <property type="match status" value="1"/>
</dbReference>
<dbReference type="InterPro" id="IPR006860">
    <property type="entry name" value="FecR"/>
</dbReference>
<sequence>MKPPIDSSTASEPGDLAASWFAYLHSGEATDEGRRMFEQWRQAHPEHDRQYRSVQQIWEATLAIPEAELRSVLAQREPAVLPTRVSTAAPTAVPTNSGRRRLVWGLAGACSAALVGGIALQGGWLASPQHTIQIATPRGKRQQVTLPDGSILDVNTGTRAVARMYADKRVIELQEGEIFFAVRHDAQQPFIVDAGASRVVVTGTRFNVRHDADAARISVESGSVVVSSGPWWQRQSRALTKGQGVDVSADQTLGEVRPHDLHSLLAWQRGKVVFENTPLAQAVAEINRYLDQPARLDAPALRDHRIAGIFSVDDPEALIDMLPEFVPVRVYRLLDGQIRIVAK</sequence>
<dbReference type="OrthoDB" id="8617634at2"/>
<dbReference type="Gene3D" id="3.55.50.30">
    <property type="match status" value="1"/>
</dbReference>
<dbReference type="PIRSF" id="PIRSF018266">
    <property type="entry name" value="FecR"/>
    <property type="match status" value="1"/>
</dbReference>
<evidence type="ECO:0000256" key="1">
    <source>
        <dbReference type="SAM" id="Phobius"/>
    </source>
</evidence>
<keyword evidence="1" id="KW-0812">Transmembrane</keyword>
<reference evidence="4 5" key="1">
    <citation type="submission" date="2019-08" db="EMBL/GenBank/DDBJ databases">
        <title>Amphibian skin-associated Pigmentiphaga: genome sequence and occurrence across geography and hosts.</title>
        <authorList>
            <person name="Bletz M.C."/>
            <person name="Bunk B."/>
            <person name="Sproeer C."/>
            <person name="Biwer P."/>
            <person name="Reiter S."/>
            <person name="Rabemananjara F.C.E."/>
            <person name="Schulz S."/>
            <person name="Overmann J."/>
            <person name="Vences M."/>
        </authorList>
    </citation>
    <scope>NUCLEOTIDE SEQUENCE [LARGE SCALE GENOMIC DNA]</scope>
    <source>
        <strain evidence="4 5">Mada1488</strain>
    </source>
</reference>
<proteinExistence type="predicted"/>
<dbReference type="PANTHER" id="PTHR30273">
    <property type="entry name" value="PERIPLASMIC SIGNAL SENSOR AND SIGMA FACTOR ACTIVATOR FECR-RELATED"/>
    <property type="match status" value="1"/>
</dbReference>
<dbReference type="RefSeq" id="WP_148816612.1">
    <property type="nucleotide sequence ID" value="NZ_CP043046.1"/>
</dbReference>
<keyword evidence="1" id="KW-0472">Membrane</keyword>
<dbReference type="Pfam" id="PF04773">
    <property type="entry name" value="FecR"/>
    <property type="match status" value="1"/>
</dbReference>
<dbReference type="InterPro" id="IPR032623">
    <property type="entry name" value="FecR_N"/>
</dbReference>
<dbReference type="GO" id="GO:0016989">
    <property type="term" value="F:sigma factor antagonist activity"/>
    <property type="evidence" value="ECO:0007669"/>
    <property type="project" value="TreeGrafter"/>
</dbReference>
<organism evidence="4 5">
    <name type="scientific">Pigmentiphaga aceris</name>
    <dbReference type="NCBI Taxonomy" id="1940612"/>
    <lineage>
        <taxon>Bacteria</taxon>
        <taxon>Pseudomonadati</taxon>
        <taxon>Pseudomonadota</taxon>
        <taxon>Betaproteobacteria</taxon>
        <taxon>Burkholderiales</taxon>
        <taxon>Alcaligenaceae</taxon>
        <taxon>Pigmentiphaga</taxon>
    </lineage>
</organism>
<evidence type="ECO:0000259" key="2">
    <source>
        <dbReference type="Pfam" id="PF04773"/>
    </source>
</evidence>
<feature type="transmembrane region" description="Helical" evidence="1">
    <location>
        <begin position="102"/>
        <end position="124"/>
    </location>
</feature>
<dbReference type="EMBL" id="CP043046">
    <property type="protein sequence ID" value="QEI07565.1"/>
    <property type="molecule type" value="Genomic_DNA"/>
</dbReference>
<protein>
    <submittedName>
        <fullName evidence="4">DUF4880 domain-containing protein</fullName>
    </submittedName>
</protein>
<dbReference type="KEGG" id="pacr:FXN63_18280"/>
<dbReference type="PANTHER" id="PTHR30273:SF2">
    <property type="entry name" value="PROTEIN FECR"/>
    <property type="match status" value="1"/>
</dbReference>
<name>A0A5C0AZF5_9BURK</name>
<evidence type="ECO:0000313" key="4">
    <source>
        <dbReference type="EMBL" id="QEI07565.1"/>
    </source>
</evidence>
<dbReference type="Proteomes" id="UP000325161">
    <property type="component" value="Chromosome"/>
</dbReference>
<accession>A0A5C0AZF5</accession>
<keyword evidence="1" id="KW-1133">Transmembrane helix</keyword>
<evidence type="ECO:0000313" key="5">
    <source>
        <dbReference type="Proteomes" id="UP000325161"/>
    </source>
</evidence>
<keyword evidence="5" id="KW-1185">Reference proteome</keyword>
<feature type="domain" description="FecR N-terminal" evidence="3">
    <location>
        <begin position="17"/>
        <end position="56"/>
    </location>
</feature>
<feature type="domain" description="FecR protein" evidence="2">
    <location>
        <begin position="133"/>
        <end position="224"/>
    </location>
</feature>
<dbReference type="AlphaFoldDB" id="A0A5C0AZF5"/>
<dbReference type="InterPro" id="IPR012373">
    <property type="entry name" value="Ferrdict_sens_TM"/>
</dbReference>
<dbReference type="Gene3D" id="2.60.120.1440">
    <property type="match status" value="1"/>
</dbReference>